<evidence type="ECO:0008006" key="5">
    <source>
        <dbReference type="Google" id="ProtNLM"/>
    </source>
</evidence>
<proteinExistence type="predicted"/>
<gene>
    <name evidence="2" type="ORF">CAPTEDRAFT_188691</name>
</gene>
<sequence length="119" mass="13184">MSGTKGNLLLCLFLTYAVAAGNSESQFERWTGDLYEAFKAISTTECRVVKDAESILDICPHLPAITVTGKLEECTATCDPRNGWLKFQIGGLWCPKTAQCVQPMVPLSKRVSLWELKRS</sequence>
<name>R7VGX0_CAPTE</name>
<keyword evidence="1" id="KW-0732">Signal</keyword>
<evidence type="ECO:0000313" key="3">
    <source>
        <dbReference type="EnsemblMetazoa" id="CapteP188691"/>
    </source>
</evidence>
<keyword evidence="4" id="KW-1185">Reference proteome</keyword>
<dbReference type="EMBL" id="KB294172">
    <property type="protein sequence ID" value="ELU14940.1"/>
    <property type="molecule type" value="Genomic_DNA"/>
</dbReference>
<reference evidence="2 4" key="2">
    <citation type="journal article" date="2013" name="Nature">
        <title>Insights into bilaterian evolution from three spiralian genomes.</title>
        <authorList>
            <person name="Simakov O."/>
            <person name="Marletaz F."/>
            <person name="Cho S.J."/>
            <person name="Edsinger-Gonzales E."/>
            <person name="Havlak P."/>
            <person name="Hellsten U."/>
            <person name="Kuo D.H."/>
            <person name="Larsson T."/>
            <person name="Lv J."/>
            <person name="Arendt D."/>
            <person name="Savage R."/>
            <person name="Osoegawa K."/>
            <person name="de Jong P."/>
            <person name="Grimwood J."/>
            <person name="Chapman J.A."/>
            <person name="Shapiro H."/>
            <person name="Aerts A."/>
            <person name="Otillar R.P."/>
            <person name="Terry A.Y."/>
            <person name="Boore J.L."/>
            <person name="Grigoriev I.V."/>
            <person name="Lindberg D.R."/>
            <person name="Seaver E.C."/>
            <person name="Weisblat D.A."/>
            <person name="Putnam N.H."/>
            <person name="Rokhsar D.S."/>
        </authorList>
    </citation>
    <scope>NUCLEOTIDE SEQUENCE</scope>
    <source>
        <strain evidence="2 4">I ESC-2004</strain>
    </source>
</reference>
<evidence type="ECO:0000313" key="2">
    <source>
        <dbReference type="EMBL" id="ELU14940.1"/>
    </source>
</evidence>
<evidence type="ECO:0000256" key="1">
    <source>
        <dbReference type="SAM" id="SignalP"/>
    </source>
</evidence>
<feature type="chain" id="PRO_5008789033" description="Sushi domain-containing protein" evidence="1">
    <location>
        <begin position="20"/>
        <end position="119"/>
    </location>
</feature>
<dbReference type="Proteomes" id="UP000014760">
    <property type="component" value="Unassembled WGS sequence"/>
</dbReference>
<dbReference type="HOGENOM" id="CLU_2063688_0_0_1"/>
<dbReference type="EMBL" id="AMQN01038346">
    <property type="status" value="NOT_ANNOTATED_CDS"/>
    <property type="molecule type" value="Genomic_DNA"/>
</dbReference>
<organism evidence="2">
    <name type="scientific">Capitella teleta</name>
    <name type="common">Polychaete worm</name>
    <dbReference type="NCBI Taxonomy" id="283909"/>
    <lineage>
        <taxon>Eukaryota</taxon>
        <taxon>Metazoa</taxon>
        <taxon>Spiralia</taxon>
        <taxon>Lophotrochozoa</taxon>
        <taxon>Annelida</taxon>
        <taxon>Polychaeta</taxon>
        <taxon>Sedentaria</taxon>
        <taxon>Scolecida</taxon>
        <taxon>Capitellidae</taxon>
        <taxon>Capitella</taxon>
    </lineage>
</organism>
<reference evidence="4" key="1">
    <citation type="submission" date="2012-12" db="EMBL/GenBank/DDBJ databases">
        <authorList>
            <person name="Hellsten U."/>
            <person name="Grimwood J."/>
            <person name="Chapman J.A."/>
            <person name="Shapiro H."/>
            <person name="Aerts A."/>
            <person name="Otillar R.P."/>
            <person name="Terry A.Y."/>
            <person name="Boore J.L."/>
            <person name="Simakov O."/>
            <person name="Marletaz F."/>
            <person name="Cho S.-J."/>
            <person name="Edsinger-Gonzales E."/>
            <person name="Havlak P."/>
            <person name="Kuo D.-H."/>
            <person name="Larsson T."/>
            <person name="Lv J."/>
            <person name="Arendt D."/>
            <person name="Savage R."/>
            <person name="Osoegawa K."/>
            <person name="de Jong P."/>
            <person name="Lindberg D.R."/>
            <person name="Seaver E.C."/>
            <person name="Weisblat D.A."/>
            <person name="Putnam N.H."/>
            <person name="Grigoriev I.V."/>
            <person name="Rokhsar D.S."/>
        </authorList>
    </citation>
    <scope>NUCLEOTIDE SEQUENCE</scope>
    <source>
        <strain evidence="4">I ESC-2004</strain>
    </source>
</reference>
<evidence type="ECO:0000313" key="4">
    <source>
        <dbReference type="Proteomes" id="UP000014760"/>
    </source>
</evidence>
<feature type="signal peptide" evidence="1">
    <location>
        <begin position="1"/>
        <end position="19"/>
    </location>
</feature>
<protein>
    <recommendedName>
        <fullName evidence="5">Sushi domain-containing protein</fullName>
    </recommendedName>
</protein>
<dbReference type="AlphaFoldDB" id="R7VGX0"/>
<reference evidence="3" key="3">
    <citation type="submission" date="2015-06" db="UniProtKB">
        <authorList>
            <consortium name="EnsemblMetazoa"/>
        </authorList>
    </citation>
    <scope>IDENTIFICATION</scope>
</reference>
<accession>R7VGX0</accession>
<dbReference type="EnsemblMetazoa" id="CapteT188691">
    <property type="protein sequence ID" value="CapteP188691"/>
    <property type="gene ID" value="CapteG188691"/>
</dbReference>